<dbReference type="InterPro" id="IPR036388">
    <property type="entry name" value="WH-like_DNA-bd_sf"/>
</dbReference>
<sequence>MARKLSRNAASSVADDVVSPVLSPVLPVAEAAPDERHPLRKAVNTLAIVPKSARITTLGRKSYNVLLYQAQEQGLEKDVFRAPLDSVVKGLEFDSNDHALIKKHLRAMVSTTVEWQSPTTGEGASWNVSGLLAHAKLSKERGQVWVEWSYAVNLKQELLEPTVFARLRLEVISQLRSHPAVVLYEICTRYRDVGRTARQPWRWWHPVLTGNPPSERTAKLEYRIFKRDTLKPAIAEVTAITDLDIELIEHKQGRSVDEIQFRIGAKKQAYVAPSRSAQPVDMALVARGQQLGVPEESMEPLLQEHGDDAMRRALDTLERRLTTAFPEPLRDPLRYLRALLVSESERQARASESAAEAAQAAAEAQARAAASVGHPAGPSGSYAAAAGAADPLAQAVLREATARRRARWQQEWTRRAHERCAAAIEALSSDAQRDLEQSLLDALQGRAAHPSIIKRLGTSGWQHPMVRHEMLRFFGDASYGEGWDRPSAEQLLEIAAEIGEDEPVA</sequence>
<dbReference type="InterPro" id="IPR000525">
    <property type="entry name" value="Initiator_Rep_WH1"/>
</dbReference>
<keyword evidence="4" id="KW-1185">Reference proteome</keyword>
<dbReference type="SUPFAM" id="SSF46785">
    <property type="entry name" value="Winged helix' DNA-binding domain"/>
    <property type="match status" value="1"/>
</dbReference>
<gene>
    <name evidence="3" type="ORF">AACH11_12195</name>
</gene>
<reference evidence="3 4" key="1">
    <citation type="submission" date="2024-04" db="EMBL/GenBank/DDBJ databases">
        <title>Novel species of the genus Ideonella isolated from streams.</title>
        <authorList>
            <person name="Lu H."/>
        </authorList>
    </citation>
    <scope>NUCLEOTIDE SEQUENCE [LARGE SCALE GENOMIC DNA]</scope>
    <source>
        <strain evidence="3 4">BYS139W</strain>
    </source>
</reference>
<dbReference type="RefSeq" id="WP_341374505.1">
    <property type="nucleotide sequence ID" value="NZ_JBBUTF010000009.1"/>
</dbReference>
<dbReference type="Pfam" id="PF01051">
    <property type="entry name" value="Rep3_N"/>
    <property type="match status" value="1"/>
</dbReference>
<evidence type="ECO:0000313" key="3">
    <source>
        <dbReference type="EMBL" id="MEK8026723.1"/>
    </source>
</evidence>
<evidence type="ECO:0000313" key="4">
    <source>
        <dbReference type="Proteomes" id="UP001368500"/>
    </source>
</evidence>
<comment type="similarity">
    <text evidence="1">Belongs to the initiator RepB protein family.</text>
</comment>
<dbReference type="Proteomes" id="UP001368500">
    <property type="component" value="Unassembled WGS sequence"/>
</dbReference>
<accession>A0ABU9BA02</accession>
<dbReference type="Gene3D" id="1.10.10.10">
    <property type="entry name" value="Winged helix-like DNA-binding domain superfamily/Winged helix DNA-binding domain"/>
    <property type="match status" value="1"/>
</dbReference>
<dbReference type="Pfam" id="PF21205">
    <property type="entry name" value="Rep3_C"/>
    <property type="match status" value="1"/>
</dbReference>
<name>A0ABU9BA02_9BURK</name>
<dbReference type="EMBL" id="JBBUTF010000009">
    <property type="protein sequence ID" value="MEK8026723.1"/>
    <property type="molecule type" value="Genomic_DNA"/>
</dbReference>
<comment type="caution">
    <text evidence="3">The sequence shown here is derived from an EMBL/GenBank/DDBJ whole genome shotgun (WGS) entry which is preliminary data.</text>
</comment>
<dbReference type="InterPro" id="IPR036390">
    <property type="entry name" value="WH_DNA-bd_sf"/>
</dbReference>
<protein>
    <submittedName>
        <fullName evidence="3">Replication initiation protein</fullName>
    </submittedName>
</protein>
<organism evidence="3 4">
    <name type="scientific">Pseudaquabacterium rugosum</name>
    <dbReference type="NCBI Taxonomy" id="2984194"/>
    <lineage>
        <taxon>Bacteria</taxon>
        <taxon>Pseudomonadati</taxon>
        <taxon>Pseudomonadota</taxon>
        <taxon>Betaproteobacteria</taxon>
        <taxon>Burkholderiales</taxon>
        <taxon>Sphaerotilaceae</taxon>
        <taxon>Pseudaquabacterium</taxon>
    </lineage>
</organism>
<proteinExistence type="inferred from homology"/>
<evidence type="ECO:0000259" key="2">
    <source>
        <dbReference type="Pfam" id="PF01051"/>
    </source>
</evidence>
<evidence type="ECO:0000256" key="1">
    <source>
        <dbReference type="ARBA" id="ARBA00038283"/>
    </source>
</evidence>
<feature type="domain" description="Initiator Rep protein WH1" evidence="2">
    <location>
        <begin position="54"/>
        <end position="187"/>
    </location>
</feature>